<keyword evidence="10" id="KW-0732">Signal</keyword>
<keyword evidence="3" id="KW-1003">Cell membrane</keyword>
<keyword evidence="7" id="KW-0245">EGF-like domain</keyword>
<keyword evidence="12" id="KW-1185">Reference proteome</keyword>
<dbReference type="Pfam" id="PF12036">
    <property type="entry name" value="DUF3522"/>
    <property type="match status" value="1"/>
</dbReference>
<feature type="domain" description="EGF-like" evidence="11">
    <location>
        <begin position="517"/>
        <end position="557"/>
    </location>
</feature>
<feature type="signal peptide" evidence="10">
    <location>
        <begin position="1"/>
        <end position="29"/>
    </location>
</feature>
<dbReference type="PANTHER" id="PTHR14319:SF3">
    <property type="entry name" value="TRANSMEMBRANE PROTEIN-LIKE PROTEIN"/>
    <property type="match status" value="1"/>
</dbReference>
<comment type="similarity">
    <text evidence="2">Belongs to the TMEM8 family.</text>
</comment>
<proteinExistence type="inferred from homology"/>
<dbReference type="PROSITE" id="PS00022">
    <property type="entry name" value="EGF_1"/>
    <property type="match status" value="1"/>
</dbReference>
<feature type="compositionally biased region" description="Basic and acidic residues" evidence="8">
    <location>
        <begin position="313"/>
        <end position="327"/>
    </location>
</feature>
<evidence type="ECO:0000313" key="12">
    <source>
        <dbReference type="Proteomes" id="UP000694941"/>
    </source>
</evidence>
<protein>
    <submittedName>
        <fullName evidence="13">Transmembrane protein 8A-like</fullName>
    </submittedName>
</protein>
<keyword evidence="7" id="KW-1015">Disulfide bond</keyword>
<accession>A0ABM1TPD4</accession>
<dbReference type="InterPro" id="IPR000742">
    <property type="entry name" value="EGF"/>
</dbReference>
<evidence type="ECO:0000256" key="4">
    <source>
        <dbReference type="ARBA" id="ARBA00022692"/>
    </source>
</evidence>
<comment type="caution">
    <text evidence="7">Lacks conserved residue(s) required for the propagation of feature annotation.</text>
</comment>
<evidence type="ECO:0000256" key="9">
    <source>
        <dbReference type="SAM" id="Phobius"/>
    </source>
</evidence>
<dbReference type="SUPFAM" id="SSF57196">
    <property type="entry name" value="EGF/Laminin"/>
    <property type="match status" value="1"/>
</dbReference>
<feature type="chain" id="PRO_5047394183" evidence="10">
    <location>
        <begin position="30"/>
        <end position="702"/>
    </location>
</feature>
<name>A0ABM1TPD4_LIMPO</name>
<evidence type="ECO:0000256" key="8">
    <source>
        <dbReference type="SAM" id="MobiDB-lite"/>
    </source>
</evidence>
<feature type="transmembrane region" description="Helical" evidence="9">
    <location>
        <begin position="626"/>
        <end position="648"/>
    </location>
</feature>
<dbReference type="PROSITE" id="PS50026">
    <property type="entry name" value="EGF_3"/>
    <property type="match status" value="1"/>
</dbReference>
<evidence type="ECO:0000256" key="5">
    <source>
        <dbReference type="ARBA" id="ARBA00022989"/>
    </source>
</evidence>
<comment type="subcellular location">
    <subcellularLocation>
        <location evidence="1">Cell membrane</location>
        <topology evidence="1">Multi-pass membrane protein</topology>
    </subcellularLocation>
</comment>
<organism evidence="12 13">
    <name type="scientific">Limulus polyphemus</name>
    <name type="common">Atlantic horseshoe crab</name>
    <dbReference type="NCBI Taxonomy" id="6850"/>
    <lineage>
        <taxon>Eukaryota</taxon>
        <taxon>Metazoa</taxon>
        <taxon>Ecdysozoa</taxon>
        <taxon>Arthropoda</taxon>
        <taxon>Chelicerata</taxon>
        <taxon>Merostomata</taxon>
        <taxon>Xiphosura</taxon>
        <taxon>Limulidae</taxon>
        <taxon>Limulus</taxon>
    </lineage>
</organism>
<dbReference type="InterPro" id="IPR021910">
    <property type="entry name" value="NGX6/PGAP6/MYMK"/>
</dbReference>
<feature type="transmembrane region" description="Helical" evidence="9">
    <location>
        <begin position="678"/>
        <end position="699"/>
    </location>
</feature>
<dbReference type="Proteomes" id="UP000694941">
    <property type="component" value="Unplaced"/>
</dbReference>
<dbReference type="PANTHER" id="PTHR14319">
    <property type="entry name" value="FIVE-SPAN TRANSMEMBRANE PROTEIN M83"/>
    <property type="match status" value="1"/>
</dbReference>
<dbReference type="GeneID" id="106473626"/>
<evidence type="ECO:0000259" key="11">
    <source>
        <dbReference type="PROSITE" id="PS50026"/>
    </source>
</evidence>
<dbReference type="PROSITE" id="PS01186">
    <property type="entry name" value="EGF_2"/>
    <property type="match status" value="1"/>
</dbReference>
<keyword evidence="5 9" id="KW-1133">Transmembrane helix</keyword>
<feature type="transmembrane region" description="Helical" evidence="9">
    <location>
        <begin position="598"/>
        <end position="614"/>
    </location>
</feature>
<feature type="region of interest" description="Disordered" evidence="8">
    <location>
        <begin position="300"/>
        <end position="331"/>
    </location>
</feature>
<gene>
    <name evidence="13" type="primary">LOC106473626</name>
</gene>
<evidence type="ECO:0000256" key="3">
    <source>
        <dbReference type="ARBA" id="ARBA00022475"/>
    </source>
</evidence>
<evidence type="ECO:0000256" key="7">
    <source>
        <dbReference type="PROSITE-ProRule" id="PRU00076"/>
    </source>
</evidence>
<keyword evidence="4 9" id="KW-0812">Transmembrane</keyword>
<evidence type="ECO:0000256" key="10">
    <source>
        <dbReference type="SAM" id="SignalP"/>
    </source>
</evidence>
<evidence type="ECO:0000256" key="1">
    <source>
        <dbReference type="ARBA" id="ARBA00004651"/>
    </source>
</evidence>
<sequence>MATRWICATLSPVLLILSLCSFLCRITTSEQPAVQILEARELLYYTSYSNVQIFHYNVPVLTYAAVWEFKANISHYCSPKPVSVYLQYGSYPVVNPQNETFPRGFHLRRQHLHHVTLLTNSETAQLNISCPLSGDWYAIAFVAEKFDNIVQMGSYLPCQAWLTSNLITETVEEVPTLSPGQPLPQQISAPHYYRFYAPRDTWSVTVTVTSCASIPVATDVQCPLVFLVRPKALPSVVQDVLDQTVIECTRTSLGADCAATITSSDENWNYILVEVVRNTTIEFSIQVDFTVCQETEKDPNKHVTVPRAGGHTHHTEAKVGRKKELSRKSPQLLESPQTLKYATPNPVFSHIDSCSGCCWKRIPLVRHAEGGNFAFWYVPWSNNRGTPFLNISTETTTLTTFEIYPVRDIGGTLEVTVALPVTINITMNNISLTTCLEYGIRPSLSENGSCRTGLEGSVNTSTATNRVLTMVVPFPEAGMWYLTLTPHCYFQEKEGNENEVVDVRCYANTTSVNLNVNSSSCVENNCGDHGKCYSYYSGGFVFSTCVCSSGWRGWGCTDDTNAVSDAQQLLEVLLLTLSNIAFIPAILLSVYRLHYTEGLVYLFTMCFSVLYHACDAEVYNFCMMRLSVLQFCDFYSVILAFWVTLIAMADLPTTLQSLAHMAGAVGIALAVEYDRTGLWVFVTPCGIGLIILLISWVSYHTR</sequence>
<keyword evidence="6 9" id="KW-0472">Membrane</keyword>
<feature type="disulfide bond" evidence="7">
    <location>
        <begin position="547"/>
        <end position="556"/>
    </location>
</feature>
<evidence type="ECO:0000256" key="6">
    <source>
        <dbReference type="ARBA" id="ARBA00023136"/>
    </source>
</evidence>
<dbReference type="RefSeq" id="XP_022257740.1">
    <property type="nucleotide sequence ID" value="XM_022402032.1"/>
</dbReference>
<reference evidence="13" key="1">
    <citation type="submission" date="2025-08" db="UniProtKB">
        <authorList>
            <consortium name="RefSeq"/>
        </authorList>
    </citation>
    <scope>IDENTIFICATION</scope>
    <source>
        <tissue evidence="13">Muscle</tissue>
    </source>
</reference>
<evidence type="ECO:0000256" key="2">
    <source>
        <dbReference type="ARBA" id="ARBA00005542"/>
    </source>
</evidence>
<evidence type="ECO:0000313" key="13">
    <source>
        <dbReference type="RefSeq" id="XP_022257740.1"/>
    </source>
</evidence>